<name>A4IS29_GEOTN</name>
<dbReference type="EMBL" id="CP000557">
    <property type="protein sequence ID" value="ABO68133.1"/>
    <property type="molecule type" value="Genomic_DNA"/>
</dbReference>
<dbReference type="KEGG" id="gtn:GTNG_2788"/>
<protein>
    <recommendedName>
        <fullName evidence="1">N-acetyltransferase domain-containing protein</fullName>
    </recommendedName>
</protein>
<dbReference type="AlphaFoldDB" id="A4IS29"/>
<dbReference type="PANTHER" id="PTHR43617:SF22">
    <property type="entry name" value="L-AMINO ACID N-ACETYLTRANSFERASE AAAT"/>
    <property type="match status" value="1"/>
</dbReference>
<dbReference type="InterPro" id="IPR016181">
    <property type="entry name" value="Acyl_CoA_acyltransferase"/>
</dbReference>
<reference evidence="2 3" key="1">
    <citation type="journal article" date="2007" name="Proc. Natl. Acad. Sci. U.S.A.">
        <title>Genome and proteome of long-chain alkane degrading Geobacillus thermodenitrificans NG80-2 isolated from a deep-subsurface oil reservoir.</title>
        <authorList>
            <person name="Feng L."/>
            <person name="Wang W."/>
            <person name="Cheng J."/>
            <person name="Ren Y."/>
            <person name="Zhao G."/>
            <person name="Gao C."/>
            <person name="Tang Y."/>
            <person name="Liu X."/>
            <person name="Han W."/>
            <person name="Peng X."/>
            <person name="Liu R."/>
            <person name="Wang L."/>
        </authorList>
    </citation>
    <scope>NUCLEOTIDE SEQUENCE [LARGE SCALE GENOMIC DNA]</scope>
    <source>
        <strain evidence="2 3">NG80-2</strain>
    </source>
</reference>
<dbReference type="Pfam" id="PF00583">
    <property type="entry name" value="Acetyltransf_1"/>
    <property type="match status" value="1"/>
</dbReference>
<dbReference type="HOGENOM" id="CLU_013985_19_1_9"/>
<proteinExistence type="predicted"/>
<dbReference type="Gene3D" id="3.40.630.30">
    <property type="match status" value="1"/>
</dbReference>
<dbReference type="PROSITE" id="PS51186">
    <property type="entry name" value="GNAT"/>
    <property type="match status" value="1"/>
</dbReference>
<evidence type="ECO:0000313" key="2">
    <source>
        <dbReference type="EMBL" id="ABO68133.1"/>
    </source>
</evidence>
<organism evidence="2 3">
    <name type="scientific">Geobacillus thermodenitrificans (strain NG80-2)</name>
    <dbReference type="NCBI Taxonomy" id="420246"/>
    <lineage>
        <taxon>Bacteria</taxon>
        <taxon>Bacillati</taxon>
        <taxon>Bacillota</taxon>
        <taxon>Bacilli</taxon>
        <taxon>Bacillales</taxon>
        <taxon>Anoxybacillaceae</taxon>
        <taxon>Geobacillus</taxon>
    </lineage>
</organism>
<dbReference type="InterPro" id="IPR000182">
    <property type="entry name" value="GNAT_dom"/>
</dbReference>
<dbReference type="SUPFAM" id="SSF55729">
    <property type="entry name" value="Acyl-CoA N-acyltransferases (Nat)"/>
    <property type="match status" value="1"/>
</dbReference>
<dbReference type="eggNOG" id="COG1670">
    <property type="taxonomic scope" value="Bacteria"/>
</dbReference>
<evidence type="ECO:0000313" key="3">
    <source>
        <dbReference type="Proteomes" id="UP000001578"/>
    </source>
</evidence>
<sequence length="224" mass="25179">MYKGLTAIRTMGQKRSSFACRIWPSCLRIYTDEHQARRIAMGSIQPRRLMTASGRPIVVRTASPEDAERVVAFVKAVAAEAPYLLTTEAEVVTTSERQKQWLQQIMDDPGKLAIVAEHDGEIIGLLDFHNGHKQRTRHQGSFGMSVKSDFRGQGVGKALLAALLDWATEHPFIEKVCLEVVADNTNALRLYQTFGFVEEGVKKNAVKIDDNTYWDLIVMARFVK</sequence>
<dbReference type="InterPro" id="IPR050276">
    <property type="entry name" value="MshD_Acetyltransferase"/>
</dbReference>
<feature type="domain" description="N-acetyltransferase" evidence="1">
    <location>
        <begin position="57"/>
        <end position="224"/>
    </location>
</feature>
<dbReference type="GO" id="GO:0016747">
    <property type="term" value="F:acyltransferase activity, transferring groups other than amino-acyl groups"/>
    <property type="evidence" value="ECO:0007669"/>
    <property type="project" value="InterPro"/>
</dbReference>
<dbReference type="PANTHER" id="PTHR43617">
    <property type="entry name" value="L-AMINO ACID N-ACETYLTRANSFERASE"/>
    <property type="match status" value="1"/>
</dbReference>
<dbReference type="Proteomes" id="UP000001578">
    <property type="component" value="Chromosome"/>
</dbReference>
<dbReference type="CDD" id="cd04301">
    <property type="entry name" value="NAT_SF"/>
    <property type="match status" value="1"/>
</dbReference>
<accession>A4IS29</accession>
<evidence type="ECO:0000259" key="1">
    <source>
        <dbReference type="PROSITE" id="PS51186"/>
    </source>
</evidence>
<gene>
    <name evidence="2" type="ordered locus">GTNG_2788</name>
</gene>